<evidence type="ECO:0000259" key="7">
    <source>
        <dbReference type="Pfam" id="PF06305"/>
    </source>
</evidence>
<dbReference type="Proteomes" id="UP000235731">
    <property type="component" value="Unassembled WGS sequence"/>
</dbReference>
<gene>
    <name evidence="8" type="ORF">C0197_06545</name>
</gene>
<evidence type="ECO:0000256" key="5">
    <source>
        <dbReference type="SAM" id="MobiDB-lite"/>
    </source>
</evidence>
<name>A0A2N7PHX8_9BACT</name>
<proteinExistence type="predicted"/>
<evidence type="ECO:0000313" key="8">
    <source>
        <dbReference type="EMBL" id="PMP60770.1"/>
    </source>
</evidence>
<keyword evidence="1" id="KW-1003">Cell membrane</keyword>
<dbReference type="Pfam" id="PF06305">
    <property type="entry name" value="LapA_dom"/>
    <property type="match status" value="1"/>
</dbReference>
<accession>A0A2N7PHX8</accession>
<organism evidence="8 9">
    <name type="scientific">Caldimicrobium thiodismutans</name>
    <dbReference type="NCBI Taxonomy" id="1653476"/>
    <lineage>
        <taxon>Bacteria</taxon>
        <taxon>Pseudomonadati</taxon>
        <taxon>Thermodesulfobacteriota</taxon>
        <taxon>Thermodesulfobacteria</taxon>
        <taxon>Thermodesulfobacteriales</taxon>
        <taxon>Thermodesulfobacteriaceae</taxon>
        <taxon>Caldimicrobium</taxon>
    </lineage>
</organism>
<evidence type="ECO:0000256" key="6">
    <source>
        <dbReference type="SAM" id="Phobius"/>
    </source>
</evidence>
<reference evidence="8 9" key="1">
    <citation type="submission" date="2018-01" db="EMBL/GenBank/DDBJ databases">
        <title>Metagenomic assembled genomes from two thermal pools in the Uzon Caldera, Kamchatka, Russia.</title>
        <authorList>
            <person name="Wilkins L."/>
            <person name="Ettinger C."/>
        </authorList>
    </citation>
    <scope>NUCLEOTIDE SEQUENCE [LARGE SCALE GENOMIC DNA]</scope>
    <source>
        <strain evidence="8">ZAV-15</strain>
    </source>
</reference>
<dbReference type="EMBL" id="PNIE01000099">
    <property type="protein sequence ID" value="PMP60770.1"/>
    <property type="molecule type" value="Genomic_DNA"/>
</dbReference>
<evidence type="ECO:0000256" key="4">
    <source>
        <dbReference type="ARBA" id="ARBA00023136"/>
    </source>
</evidence>
<evidence type="ECO:0000256" key="3">
    <source>
        <dbReference type="ARBA" id="ARBA00022989"/>
    </source>
</evidence>
<sequence>MFRIILWLIIIILITFFVVFNVEPKVDVHLFPGVTLQGMPLALVIILSFILGLLCGMLILLPELIRSKIKLSQLEKERSKSSASGEGFSAQDRPSS</sequence>
<keyword evidence="4 6" id="KW-0472">Membrane</keyword>
<dbReference type="AlphaFoldDB" id="A0A2N7PHX8"/>
<dbReference type="InterPro" id="IPR010445">
    <property type="entry name" value="LapA_dom"/>
</dbReference>
<evidence type="ECO:0000256" key="1">
    <source>
        <dbReference type="ARBA" id="ARBA00022475"/>
    </source>
</evidence>
<evidence type="ECO:0000313" key="9">
    <source>
        <dbReference type="Proteomes" id="UP000235731"/>
    </source>
</evidence>
<feature type="transmembrane region" description="Helical" evidence="6">
    <location>
        <begin position="5"/>
        <end position="22"/>
    </location>
</feature>
<feature type="transmembrane region" description="Helical" evidence="6">
    <location>
        <begin position="42"/>
        <end position="61"/>
    </location>
</feature>
<comment type="caution">
    <text evidence="8">The sequence shown here is derived from an EMBL/GenBank/DDBJ whole genome shotgun (WGS) entry which is preliminary data.</text>
</comment>
<protein>
    <submittedName>
        <fullName evidence="8">DUF1049 domain-containing protein</fullName>
    </submittedName>
</protein>
<feature type="domain" description="Lipopolysaccharide assembly protein A" evidence="7">
    <location>
        <begin position="26"/>
        <end position="80"/>
    </location>
</feature>
<keyword evidence="3 6" id="KW-1133">Transmembrane helix</keyword>
<evidence type="ECO:0000256" key="2">
    <source>
        <dbReference type="ARBA" id="ARBA00022692"/>
    </source>
</evidence>
<dbReference type="GO" id="GO:0005886">
    <property type="term" value="C:plasma membrane"/>
    <property type="evidence" value="ECO:0007669"/>
    <property type="project" value="InterPro"/>
</dbReference>
<feature type="region of interest" description="Disordered" evidence="5">
    <location>
        <begin position="73"/>
        <end position="96"/>
    </location>
</feature>
<keyword evidence="2 6" id="KW-0812">Transmembrane</keyword>